<accession>A0A850EKE9</accession>
<evidence type="ECO:0000256" key="1">
    <source>
        <dbReference type="ARBA" id="ARBA00004651"/>
    </source>
</evidence>
<reference evidence="9" key="1">
    <citation type="submission" date="2020-06" db="EMBL/GenBank/DDBJ databases">
        <title>Paenibacillus sp. nov., isolated from soil.</title>
        <authorList>
            <person name="Seo Y.L."/>
        </authorList>
    </citation>
    <scope>NUCLEOTIDE SEQUENCE [LARGE SCALE GENOMIC DNA]</scope>
    <source>
        <strain evidence="9">JW14</strain>
    </source>
</reference>
<keyword evidence="10" id="KW-1185">Reference proteome</keyword>
<sequence>MQQKGLKLAYILAVLNAAIIGFSFLFTKVALGHAGPLDTLTFRFAASFLVMSIPVAFGWVKISYRGKPIFKALLLASMYPLGFFTLQVFGLQHATSAEGGILYAFTPVVTMIIASIFLKETTTLLQKLCIFLSVFGVVFIFVMKGSSINLSNMTGIVLLFLTCIAFAGYSVLARSLTKHFSPAEISYLMMGIGFATFLVISLTGHVSNGTMGEFFKPLSSGTFVLSALYLGVIASLVTTLASNYILSKIEASLMSVFANLSTIVSLAAGAIFLGEEITVYHWIGSALIIAGVIGTNRLGRKKAAAIPATVPLSKSAKL</sequence>
<evidence type="ECO:0000259" key="8">
    <source>
        <dbReference type="Pfam" id="PF00892"/>
    </source>
</evidence>
<evidence type="ECO:0000256" key="3">
    <source>
        <dbReference type="ARBA" id="ARBA00022475"/>
    </source>
</evidence>
<feature type="transmembrane region" description="Helical" evidence="7">
    <location>
        <begin position="125"/>
        <end position="143"/>
    </location>
</feature>
<feature type="transmembrane region" description="Helical" evidence="7">
    <location>
        <begin position="155"/>
        <end position="173"/>
    </location>
</feature>
<dbReference type="Pfam" id="PF00892">
    <property type="entry name" value="EamA"/>
    <property type="match status" value="2"/>
</dbReference>
<dbReference type="InterPro" id="IPR000620">
    <property type="entry name" value="EamA_dom"/>
</dbReference>
<name>A0A850EKE9_9BACL</name>
<keyword evidence="4 7" id="KW-0812">Transmembrane</keyword>
<keyword evidence="5 7" id="KW-1133">Transmembrane helix</keyword>
<feature type="transmembrane region" description="Helical" evidence="7">
    <location>
        <begin position="185"/>
        <end position="203"/>
    </location>
</feature>
<feature type="transmembrane region" description="Helical" evidence="7">
    <location>
        <begin position="12"/>
        <end position="34"/>
    </location>
</feature>
<evidence type="ECO:0000256" key="5">
    <source>
        <dbReference type="ARBA" id="ARBA00022989"/>
    </source>
</evidence>
<dbReference type="RefSeq" id="WP_175370878.1">
    <property type="nucleotide sequence ID" value="NZ_JABWCS010000199.1"/>
</dbReference>
<evidence type="ECO:0000256" key="4">
    <source>
        <dbReference type="ARBA" id="ARBA00022692"/>
    </source>
</evidence>
<dbReference type="PANTHER" id="PTHR32322:SF18">
    <property type="entry name" value="S-ADENOSYLMETHIONINE_S-ADENOSYLHOMOCYSTEINE TRANSPORTER"/>
    <property type="match status" value="1"/>
</dbReference>
<feature type="transmembrane region" description="Helical" evidence="7">
    <location>
        <begin position="279"/>
        <end position="298"/>
    </location>
</feature>
<dbReference type="Proteomes" id="UP000564806">
    <property type="component" value="Unassembled WGS sequence"/>
</dbReference>
<evidence type="ECO:0000256" key="2">
    <source>
        <dbReference type="ARBA" id="ARBA00007362"/>
    </source>
</evidence>
<feature type="transmembrane region" description="Helical" evidence="7">
    <location>
        <begin position="72"/>
        <end position="94"/>
    </location>
</feature>
<dbReference type="InterPro" id="IPR050638">
    <property type="entry name" value="AA-Vitamin_Transporters"/>
</dbReference>
<proteinExistence type="inferred from homology"/>
<feature type="transmembrane region" description="Helical" evidence="7">
    <location>
        <begin position="223"/>
        <end position="246"/>
    </location>
</feature>
<keyword evidence="3" id="KW-1003">Cell membrane</keyword>
<evidence type="ECO:0000313" key="9">
    <source>
        <dbReference type="EMBL" id="NUU60280.1"/>
    </source>
</evidence>
<organism evidence="9 10">
    <name type="scientific">Paenibacillus agri</name>
    <dbReference type="NCBI Taxonomy" id="2744309"/>
    <lineage>
        <taxon>Bacteria</taxon>
        <taxon>Bacillati</taxon>
        <taxon>Bacillota</taxon>
        <taxon>Bacilli</taxon>
        <taxon>Bacillales</taxon>
        <taxon>Paenibacillaceae</taxon>
        <taxon>Paenibacillus</taxon>
    </lineage>
</organism>
<dbReference type="AlphaFoldDB" id="A0A850EKE9"/>
<feature type="domain" description="EamA" evidence="8">
    <location>
        <begin position="8"/>
        <end position="141"/>
    </location>
</feature>
<keyword evidence="6 7" id="KW-0472">Membrane</keyword>
<comment type="caution">
    <text evidence="9">The sequence shown here is derived from an EMBL/GenBank/DDBJ whole genome shotgun (WGS) entry which is preliminary data.</text>
</comment>
<gene>
    <name evidence="9" type="ORF">HPT30_07980</name>
</gene>
<evidence type="ECO:0000256" key="7">
    <source>
        <dbReference type="SAM" id="Phobius"/>
    </source>
</evidence>
<dbReference type="Gene3D" id="1.10.3730.20">
    <property type="match status" value="1"/>
</dbReference>
<feature type="domain" description="EamA" evidence="8">
    <location>
        <begin position="154"/>
        <end position="296"/>
    </location>
</feature>
<feature type="transmembrane region" description="Helical" evidence="7">
    <location>
        <begin position="40"/>
        <end position="60"/>
    </location>
</feature>
<feature type="transmembrane region" description="Helical" evidence="7">
    <location>
        <begin position="253"/>
        <end position="273"/>
    </location>
</feature>
<comment type="subcellular location">
    <subcellularLocation>
        <location evidence="1">Cell membrane</location>
        <topology evidence="1">Multi-pass membrane protein</topology>
    </subcellularLocation>
</comment>
<evidence type="ECO:0000256" key="6">
    <source>
        <dbReference type="ARBA" id="ARBA00023136"/>
    </source>
</evidence>
<dbReference type="SUPFAM" id="SSF103481">
    <property type="entry name" value="Multidrug resistance efflux transporter EmrE"/>
    <property type="match status" value="2"/>
</dbReference>
<evidence type="ECO:0000313" key="10">
    <source>
        <dbReference type="Proteomes" id="UP000564806"/>
    </source>
</evidence>
<protein>
    <submittedName>
        <fullName evidence="9">DMT family transporter</fullName>
    </submittedName>
</protein>
<dbReference type="EMBL" id="JABWCS010000199">
    <property type="protein sequence ID" value="NUU60280.1"/>
    <property type="molecule type" value="Genomic_DNA"/>
</dbReference>
<dbReference type="InterPro" id="IPR037185">
    <property type="entry name" value="EmrE-like"/>
</dbReference>
<dbReference type="PANTHER" id="PTHR32322">
    <property type="entry name" value="INNER MEMBRANE TRANSPORTER"/>
    <property type="match status" value="1"/>
</dbReference>
<feature type="transmembrane region" description="Helical" evidence="7">
    <location>
        <begin position="100"/>
        <end position="118"/>
    </location>
</feature>
<dbReference type="GO" id="GO:0005886">
    <property type="term" value="C:plasma membrane"/>
    <property type="evidence" value="ECO:0007669"/>
    <property type="project" value="UniProtKB-SubCell"/>
</dbReference>
<comment type="similarity">
    <text evidence="2">Belongs to the EamA transporter family.</text>
</comment>